<accession>A0ACB8WXL7</accession>
<sequence length="1689" mass="187339">MKVHFRETFFLCGIFLICLSKAADYSQYCFQVMPHSSSMLGGRALRILGLTLDPGGSLLCRFKGETEREGFVDAKGHAYCVSPLLYETGWIPFAVSTDGIHFDRSGEYLSVRQGKADPAFEVTLVNETQWQYYGTPNMAGQLKMMWNSSLVGAEQVNIELWGYREFNGSTEAEANGSSSSLQAQLSYLYSLSRNLPNTGAFSFIPEPSQDYSEWELGNIRISASSKSDGARDVQGLWSQGHVLAWHFEQAFRDDSAAWAKSKCLQWDTLEKKLPNFLDELIDCPCTLAQARADTGRFHTDYSCDIERGSVCSYHPGSVHCVRAIQASPTHGSGQQCCYDSSGAQVLTGDSAGGSTPDRAHDWGSPPYQKPPHVPGYSHWLYDVMSFCYCCLWSDHCHIYLNHRPSSGCRNYQPPRAGVVLGDPHFITFDGLSYTFNGKGEFHLVSSPDRELSVQARTEQVKLKNGTFAEATWLSSVAMQEKASDVIEVRLAEGHLQVLRNQKVLPFTEQRWMDLHGVFVFAPSPPNVTAIFLSGVGVEVRVHEGTMAVTVLLPKEFTNHTQGLLGLMNSDPSDDLLTQLGEVISSTDATPEEIFIFAAGWNVSKESSLFTYDSKYLLDTYYSPPNHEPAFVPAFSLPERPDDALVADMLTMCSGEGAKFCKYDTLTTRSLTMGNATLRAYQSHQALMEALEPVVSCGWVPTPRNGQKNGTYYLDGNTLSFTCNKGYILYGSTERTCLDDGTWTGEEAFCLTVQSATVLDSAPTGDSIVLLGDFNAHVRCDSDTWRGVVGRNVLPDLNPSSVVYNEHHVRAYRCPSVHVAPGHPRPERGAELSTDHHLVVSWIRWQRRKLDRPGRPKRIVRVCWEHLDEPSVREVFKLPPLGRASHRFRGRLGTLSPSGPCSLPPLSTRQFRSCGRKVSGACRGGNPRTRGGGHWKEVRDAVRLKKESYRAMLACGTPDTAVDRYRQAKQAAAQRLAWRQKLWEEFGEAMEGGRLASPGRSTPCQGRTSDSGGTMRFFRPWSRGTLDQLYTLHRVLEGLWEFAQPVHTCFVDLEKAFDRVSLVVFCGGVLLEYGVRGPLLRAVRSLYDRSRSLVRIAGKDNVGFVLGAVGSLSALVTMGVMIKLHNRKQDREGQAKQPLQMSKWKCSSSCRTCLEVQGLLTPAKERLLHRPEQPASDPVSQSVSQSVQQVSASVRRAALHLRSHLRAFKRTMDSWTATSALLLLAAVLSSAAFSHFDTDTSKFSHFLHVISLFSECYTANGEDYRGFQNQTSLHGGKPCLFWNETFQHPYNTLKYPNGEGGLGKHNYCRNPDGDVQPWCYIADHEDGIYWRYCDIPTCQMPGNLGCFKDSGDPPTLSGTSETSNKLTIQNCISFCRKQKYKLAGMESGYACFCGNEVDLHDHGESPSMECNHVCFGDHTQPCGGDGWVIIFDTRVGACGGNYSSPSGVIYSPDFPDKYGAGRVCYWTIQVPGSFAILFNFTFFDISDQTDMVELLDGYTNQVVARFDWRSPPRELVNITGDFVILYFYSDRTNQAQGFALLYQALRSQDTRTMEAEGDDEDEGEDISSTAGPQLAGGVTERSNSTSKGRSSQILYVITSSPGKPEHNMPVWTIYALAALLILTVIAMVAKLLLHITVKSPNIPAVSASDSCSHSTASSEPWIILYRPSTISLFKKKLKNHHGDLSPLVGN</sequence>
<evidence type="ECO:0000313" key="2">
    <source>
        <dbReference type="Proteomes" id="UP000831701"/>
    </source>
</evidence>
<gene>
    <name evidence="1" type="ORF">L3Q82_023045</name>
</gene>
<comment type="caution">
    <text evidence="1">The sequence shown here is derived from an EMBL/GenBank/DDBJ whole genome shotgun (WGS) entry which is preliminary data.</text>
</comment>
<dbReference type="EMBL" id="CM041535">
    <property type="protein sequence ID" value="KAI3372572.1"/>
    <property type="molecule type" value="Genomic_DNA"/>
</dbReference>
<reference evidence="1" key="1">
    <citation type="submission" date="2022-04" db="EMBL/GenBank/DDBJ databases">
        <title>Jade perch genome.</title>
        <authorList>
            <person name="Chao B."/>
        </authorList>
    </citation>
    <scope>NUCLEOTIDE SEQUENCE</scope>
    <source>
        <strain evidence="1">CB-2022</strain>
    </source>
</reference>
<name>A0ACB8WXL7_9TELE</name>
<evidence type="ECO:0000313" key="1">
    <source>
        <dbReference type="EMBL" id="KAI3372572.1"/>
    </source>
</evidence>
<dbReference type="Proteomes" id="UP000831701">
    <property type="component" value="Chromosome 5"/>
</dbReference>
<keyword evidence="2" id="KW-1185">Reference proteome</keyword>
<organism evidence="1 2">
    <name type="scientific">Scortum barcoo</name>
    <name type="common">barcoo grunter</name>
    <dbReference type="NCBI Taxonomy" id="214431"/>
    <lineage>
        <taxon>Eukaryota</taxon>
        <taxon>Metazoa</taxon>
        <taxon>Chordata</taxon>
        <taxon>Craniata</taxon>
        <taxon>Vertebrata</taxon>
        <taxon>Euteleostomi</taxon>
        <taxon>Actinopterygii</taxon>
        <taxon>Neopterygii</taxon>
        <taxon>Teleostei</taxon>
        <taxon>Neoteleostei</taxon>
        <taxon>Acanthomorphata</taxon>
        <taxon>Eupercaria</taxon>
        <taxon>Centrarchiformes</taxon>
        <taxon>Terapontoidei</taxon>
        <taxon>Terapontidae</taxon>
        <taxon>Scortum</taxon>
    </lineage>
</organism>
<protein>
    <submittedName>
        <fullName evidence="1">Uncharacterized protein</fullName>
    </submittedName>
</protein>
<proteinExistence type="predicted"/>